<evidence type="ECO:0000256" key="1">
    <source>
        <dbReference type="ARBA" id="ARBA00004571"/>
    </source>
</evidence>
<evidence type="ECO:0000256" key="4">
    <source>
        <dbReference type="ARBA" id="ARBA00022692"/>
    </source>
</evidence>
<dbReference type="InterPro" id="IPR023996">
    <property type="entry name" value="TonB-dep_OMP_SusC/RagA"/>
</dbReference>
<dbReference type="InterPro" id="IPR012910">
    <property type="entry name" value="Plug_dom"/>
</dbReference>
<dbReference type="EMBL" id="CP025791">
    <property type="protein sequence ID" value="AUP78039.1"/>
    <property type="molecule type" value="Genomic_DNA"/>
</dbReference>
<dbReference type="PANTHER" id="PTHR30069:SF37">
    <property type="entry name" value="FERRIC VIBRIOBACTIN RECEPTOR VIUA"/>
    <property type="match status" value="1"/>
</dbReference>
<name>A0A2K9PLT4_9FLAO</name>
<organism evidence="9 10">
    <name type="scientific">Flavivirga eckloniae</name>
    <dbReference type="NCBI Taxonomy" id="1803846"/>
    <lineage>
        <taxon>Bacteria</taxon>
        <taxon>Pseudomonadati</taxon>
        <taxon>Bacteroidota</taxon>
        <taxon>Flavobacteriia</taxon>
        <taxon>Flavobacteriales</taxon>
        <taxon>Flavobacteriaceae</taxon>
        <taxon>Flavivirga</taxon>
    </lineage>
</organism>
<evidence type="ECO:0000256" key="3">
    <source>
        <dbReference type="ARBA" id="ARBA00022452"/>
    </source>
</evidence>
<comment type="subcellular location">
    <subcellularLocation>
        <location evidence="1 7">Cell outer membrane</location>
        <topology evidence="1 7">Multi-pass membrane protein</topology>
    </subcellularLocation>
</comment>
<reference evidence="9 10" key="1">
    <citation type="submission" date="2018-01" db="EMBL/GenBank/DDBJ databases">
        <title>Complete genome sequence of Flavivirga eckloniae ECD14 isolated from seaweed Ecklonia cava.</title>
        <authorList>
            <person name="Lee J.H."/>
            <person name="Baik K.S."/>
            <person name="Seong C.N."/>
        </authorList>
    </citation>
    <scope>NUCLEOTIDE SEQUENCE [LARGE SCALE GENOMIC DNA]</scope>
    <source>
        <strain evidence="9 10">ECD14</strain>
    </source>
</reference>
<dbReference type="InterPro" id="IPR039426">
    <property type="entry name" value="TonB-dep_rcpt-like"/>
</dbReference>
<evidence type="ECO:0000313" key="9">
    <source>
        <dbReference type="EMBL" id="AUP78039.1"/>
    </source>
</evidence>
<dbReference type="NCBIfam" id="TIGR04056">
    <property type="entry name" value="OMP_RagA_SusC"/>
    <property type="match status" value="1"/>
</dbReference>
<dbReference type="KEGG" id="fek:C1H87_04650"/>
<evidence type="ECO:0000256" key="7">
    <source>
        <dbReference type="PROSITE-ProRule" id="PRU01360"/>
    </source>
</evidence>
<evidence type="ECO:0000256" key="5">
    <source>
        <dbReference type="ARBA" id="ARBA00023136"/>
    </source>
</evidence>
<evidence type="ECO:0000256" key="2">
    <source>
        <dbReference type="ARBA" id="ARBA00022448"/>
    </source>
</evidence>
<dbReference type="Pfam" id="PF07715">
    <property type="entry name" value="Plug"/>
    <property type="match status" value="1"/>
</dbReference>
<keyword evidence="6 7" id="KW-0998">Cell outer membrane</keyword>
<dbReference type="GO" id="GO:0009279">
    <property type="term" value="C:cell outer membrane"/>
    <property type="evidence" value="ECO:0007669"/>
    <property type="project" value="UniProtKB-SubCell"/>
</dbReference>
<sequence>MRTFILLFCVTFFSFTPKHTNSQNTKVVIDSTMEVTVYKVFDIITKADFSFFYEEDWFKDYPKVVLKKGTIRVKKLLNTCIPTEAFDLKIVGKSIFIKKKTNEDKNSQRRFFGVVKNQAGQAIMDATVLIKGSGKGTVTNSDGRFSITEAHPKTVLVFSSLGYKTEEITIGNQNSINITLEEDVYKLETVEIVGHYYERSQRENPGSVYKIEAKTIERQPVSNPLAAMNGYIPGVNIVQNTGLPGSGYKIEIRGKNFINADTEPLYIVDGVPYSSKSLSFPLVNSILPKESPLSLINPIDIESVEVLKDADATAIYGSRGANGVVLIKTKRGKEGKTRIRVNVSTGLASVPRFINLLNTEQYLNMRLEALANDGYTPETAPDAIQEIMPDLFDWDQNRYTDWQEELIGGTANRNMGQISFSGGNEQTQFLFSGSYQNETTVFPGNSKYGKASVQSNINHQSPDERFQVNVLTNYVVDDNRLPLGELTVEAYNLAPNAPDLYNDQGNLNWNGWTLSLVDNPLRLLEGEYRAKNKSLLLSTVISYNPIPDLEFKANLGYTDYRREEYKASRHTMFNPDFGFTSANGSSIVTNNASRQSWNVEPQVKWEKNWGEANFNILVGTTFQQRLTHQVSITGQGFQNNNQILDVFAAIEIEDGIDQESKYNYHAIFGRLNFKWAGKYIMNLTGRRDGSSRFGPGRQFGNFGAVGAAWIFSEETFLEDYEFLSYGKLRTSYGVTGSDNIGDYGFYNTYDTFTLNDRSYIASILLPNKLFNPTFGWEETTKFEVGLELGFLKDRVLFTTAWYSNRSSNQLIGIPLPRTTGFNSVNANFDATVENTGFEIDFRSTNVEKNDFKWTTTFNISIPKNKLVRFDGLEQSTFADQFVVGQPLSIQKLYHATGVDPETGVYQFEDYNKDGDIDPSALSEDRQWIEDTSPEFHGGLNNSFSYKNLNLDIFFQFKKQRGTNVFYNSSYPGDFFNQPESVLNRWQKNGDVAPVQRYSVVGSEAISAFSNYRNSSAMYTDTSFIRLRNVSLSYTIPKAFIPGLDANIFFQGQNLLTITKSLKADPEHSGVMTLPVLRHFTVGLELSF</sequence>
<dbReference type="Proteomes" id="UP000235826">
    <property type="component" value="Chromosome"/>
</dbReference>
<keyword evidence="3 7" id="KW-1134">Transmembrane beta strand</keyword>
<dbReference type="PANTHER" id="PTHR30069">
    <property type="entry name" value="TONB-DEPENDENT OUTER MEMBRANE RECEPTOR"/>
    <property type="match status" value="1"/>
</dbReference>
<keyword evidence="2 7" id="KW-0813">Transport</keyword>
<dbReference type="InterPro" id="IPR036942">
    <property type="entry name" value="Beta-barrel_TonB_sf"/>
</dbReference>
<evidence type="ECO:0000259" key="8">
    <source>
        <dbReference type="Pfam" id="PF07715"/>
    </source>
</evidence>
<dbReference type="Pfam" id="PF13715">
    <property type="entry name" value="CarbopepD_reg_2"/>
    <property type="match status" value="1"/>
</dbReference>
<keyword evidence="5 7" id="KW-0472">Membrane</keyword>
<dbReference type="Gene3D" id="2.170.130.10">
    <property type="entry name" value="TonB-dependent receptor, plug domain"/>
    <property type="match status" value="1"/>
</dbReference>
<dbReference type="AlphaFoldDB" id="A0A2K9PLT4"/>
<proteinExistence type="inferred from homology"/>
<dbReference type="RefSeq" id="WP_102754697.1">
    <property type="nucleotide sequence ID" value="NZ_CP025791.1"/>
</dbReference>
<gene>
    <name evidence="9" type="ORF">C1H87_04650</name>
</gene>
<dbReference type="InterPro" id="IPR008969">
    <property type="entry name" value="CarboxyPept-like_regulatory"/>
</dbReference>
<dbReference type="GO" id="GO:0044718">
    <property type="term" value="P:siderophore transmembrane transport"/>
    <property type="evidence" value="ECO:0007669"/>
    <property type="project" value="TreeGrafter"/>
</dbReference>
<dbReference type="SUPFAM" id="SSF49464">
    <property type="entry name" value="Carboxypeptidase regulatory domain-like"/>
    <property type="match status" value="1"/>
</dbReference>
<dbReference type="InterPro" id="IPR037066">
    <property type="entry name" value="Plug_dom_sf"/>
</dbReference>
<dbReference type="SUPFAM" id="SSF56935">
    <property type="entry name" value="Porins"/>
    <property type="match status" value="1"/>
</dbReference>
<comment type="similarity">
    <text evidence="7">Belongs to the TonB-dependent receptor family.</text>
</comment>
<protein>
    <submittedName>
        <fullName evidence="9">SusC/RagA family TonB-linked outer membrane protein</fullName>
    </submittedName>
</protein>
<feature type="domain" description="TonB-dependent receptor plug" evidence="8">
    <location>
        <begin position="201"/>
        <end position="324"/>
    </location>
</feature>
<keyword evidence="4 7" id="KW-0812">Transmembrane</keyword>
<evidence type="ECO:0000256" key="6">
    <source>
        <dbReference type="ARBA" id="ARBA00023237"/>
    </source>
</evidence>
<dbReference type="InterPro" id="IPR023997">
    <property type="entry name" value="TonB-dep_OMP_SusC/RagA_CS"/>
</dbReference>
<dbReference type="OrthoDB" id="9768177at2"/>
<dbReference type="Gene3D" id="2.40.170.20">
    <property type="entry name" value="TonB-dependent receptor, beta-barrel domain"/>
    <property type="match status" value="1"/>
</dbReference>
<dbReference type="GO" id="GO:0015344">
    <property type="term" value="F:siderophore uptake transmembrane transporter activity"/>
    <property type="evidence" value="ECO:0007669"/>
    <property type="project" value="TreeGrafter"/>
</dbReference>
<evidence type="ECO:0000313" key="10">
    <source>
        <dbReference type="Proteomes" id="UP000235826"/>
    </source>
</evidence>
<dbReference type="NCBIfam" id="TIGR04057">
    <property type="entry name" value="SusC_RagA_signa"/>
    <property type="match status" value="1"/>
</dbReference>
<dbReference type="PROSITE" id="PS52016">
    <property type="entry name" value="TONB_DEPENDENT_REC_3"/>
    <property type="match status" value="1"/>
</dbReference>
<accession>A0A2K9PLT4</accession>
<dbReference type="Gene3D" id="2.60.40.1120">
    <property type="entry name" value="Carboxypeptidase-like, regulatory domain"/>
    <property type="match status" value="1"/>
</dbReference>
<keyword evidence="10" id="KW-1185">Reference proteome</keyword>